<name>A0A345HTV3_9ACTN</name>
<sequence>MTAPLPTPPGQLRAPARRGPADPVKALMHRHRDLCERAVDPLEIAAGLEAHGITDRTAARFRHRDVFSLAEELYARVPRATDTEAATAPAPAAADPAPEATGGPAVSPARWTAYALLPGAVCAATLVGLDHSTGQGRLAIGLAGALALSGALSACLRRGPLRTEGRGRTVPAAGLWTYWLLGYLLCGDGLLAALVAGGPDGPWPGSLTPLAVLAVAVVPAAWCAHLFAVHARRRLNGSRGLADFTAGTWPLLLTLVGLYALAVTGLSLLAAYTPGGVNGTETLAPTVALGTLFLLARLLTVHGFPESAATGLATACAAEALACATALAGRIPGCGFLAVPVRAVVEAGGAPAVSALACGAAALGLLTHAAVALSRASAHT</sequence>
<feature type="region of interest" description="Disordered" evidence="1">
    <location>
        <begin position="1"/>
        <end position="20"/>
    </location>
</feature>
<evidence type="ECO:0000313" key="3">
    <source>
        <dbReference type="EMBL" id="AXG80127.1"/>
    </source>
</evidence>
<feature type="transmembrane region" description="Helical" evidence="2">
    <location>
        <begin position="249"/>
        <end position="271"/>
    </location>
</feature>
<feature type="compositionally biased region" description="Low complexity" evidence="1">
    <location>
        <begin position="83"/>
        <end position="104"/>
    </location>
</feature>
<feature type="transmembrane region" description="Helical" evidence="2">
    <location>
        <begin position="283"/>
        <end position="300"/>
    </location>
</feature>
<accession>A0A345HTV3</accession>
<feature type="transmembrane region" description="Helical" evidence="2">
    <location>
        <begin position="135"/>
        <end position="156"/>
    </location>
</feature>
<gene>
    <name evidence="3" type="ORF">DVK44_23430</name>
</gene>
<dbReference type="RefSeq" id="WP_114661451.1">
    <property type="nucleotide sequence ID" value="NZ_CP031194.1"/>
</dbReference>
<proteinExistence type="predicted"/>
<feature type="transmembrane region" description="Helical" evidence="2">
    <location>
        <begin position="210"/>
        <end position="229"/>
    </location>
</feature>
<evidence type="ECO:0000256" key="2">
    <source>
        <dbReference type="SAM" id="Phobius"/>
    </source>
</evidence>
<reference evidence="4" key="1">
    <citation type="submission" date="2018-07" db="EMBL/GenBank/DDBJ databases">
        <authorList>
            <person name="Zhao J."/>
        </authorList>
    </citation>
    <scope>NUCLEOTIDE SEQUENCE [LARGE SCALE GENOMIC DNA]</scope>
    <source>
        <strain evidence="4">GSSD-12</strain>
    </source>
</reference>
<keyword evidence="4" id="KW-1185">Reference proteome</keyword>
<dbReference type="Proteomes" id="UP000253868">
    <property type="component" value="Chromosome"/>
</dbReference>
<feature type="transmembrane region" description="Helical" evidence="2">
    <location>
        <begin position="352"/>
        <end position="373"/>
    </location>
</feature>
<keyword evidence="2" id="KW-0472">Membrane</keyword>
<dbReference type="KEGG" id="spad:DVK44_23430"/>
<feature type="region of interest" description="Disordered" evidence="1">
    <location>
        <begin position="82"/>
        <end position="104"/>
    </location>
</feature>
<keyword evidence="2" id="KW-1133">Transmembrane helix</keyword>
<dbReference type="AlphaFoldDB" id="A0A345HTV3"/>
<keyword evidence="2" id="KW-0812">Transmembrane</keyword>
<feature type="transmembrane region" description="Helical" evidence="2">
    <location>
        <begin position="176"/>
        <end position="198"/>
    </location>
</feature>
<evidence type="ECO:0000256" key="1">
    <source>
        <dbReference type="SAM" id="MobiDB-lite"/>
    </source>
</evidence>
<dbReference type="OrthoDB" id="4339140at2"/>
<dbReference type="EMBL" id="CP031194">
    <property type="protein sequence ID" value="AXG80127.1"/>
    <property type="molecule type" value="Genomic_DNA"/>
</dbReference>
<feature type="transmembrane region" description="Helical" evidence="2">
    <location>
        <begin position="312"/>
        <end position="332"/>
    </location>
</feature>
<evidence type="ECO:0000313" key="4">
    <source>
        <dbReference type="Proteomes" id="UP000253868"/>
    </source>
</evidence>
<protein>
    <recommendedName>
        <fullName evidence="5">Integral membrane protein</fullName>
    </recommendedName>
</protein>
<organism evidence="3 4">
    <name type="scientific">Streptomyces paludis</name>
    <dbReference type="NCBI Taxonomy" id="2282738"/>
    <lineage>
        <taxon>Bacteria</taxon>
        <taxon>Bacillati</taxon>
        <taxon>Actinomycetota</taxon>
        <taxon>Actinomycetes</taxon>
        <taxon>Kitasatosporales</taxon>
        <taxon>Streptomycetaceae</taxon>
        <taxon>Streptomyces</taxon>
    </lineage>
</organism>
<evidence type="ECO:0008006" key="5">
    <source>
        <dbReference type="Google" id="ProtNLM"/>
    </source>
</evidence>